<comment type="similarity">
    <text evidence="6 7">Belongs to the class I-like SAM-binding methyltransferase superfamily. C5-methyltransferase family.</text>
</comment>
<evidence type="ECO:0000313" key="10">
    <source>
        <dbReference type="Proteomes" id="UP000503287"/>
    </source>
</evidence>
<dbReference type="Gene3D" id="3.40.50.150">
    <property type="entry name" value="Vaccinia Virus protein VP39"/>
    <property type="match status" value="1"/>
</dbReference>
<keyword evidence="3 6" id="KW-0949">S-adenosyl-L-methionine</keyword>
<organism evidence="9 10">
    <name type="scientific">Proteus vulgaris</name>
    <dbReference type="NCBI Taxonomy" id="585"/>
    <lineage>
        <taxon>Bacteria</taxon>
        <taxon>Pseudomonadati</taxon>
        <taxon>Pseudomonadota</taxon>
        <taxon>Gammaproteobacteria</taxon>
        <taxon>Enterobacterales</taxon>
        <taxon>Morganellaceae</taxon>
        <taxon>Proteus</taxon>
    </lineage>
</organism>
<dbReference type="NCBIfam" id="TIGR00675">
    <property type="entry name" value="dcm"/>
    <property type="match status" value="1"/>
</dbReference>
<dbReference type="GO" id="GO:0032259">
    <property type="term" value="P:methylation"/>
    <property type="evidence" value="ECO:0007669"/>
    <property type="project" value="UniProtKB-KW"/>
</dbReference>
<evidence type="ECO:0000256" key="8">
    <source>
        <dbReference type="RuleBase" id="RU000417"/>
    </source>
</evidence>
<reference evidence="9 10" key="1">
    <citation type="submission" date="2020-01" db="EMBL/GenBank/DDBJ databases">
        <title>The genomic epidemiology of tigecycline resistance gene tet(X) variants in a swine farm in China.</title>
        <authorList>
            <person name="Peng K."/>
            <person name="Li R."/>
        </authorList>
    </citation>
    <scope>NUCLEOTIDE SEQUENCE [LARGE SCALE GENOMIC DNA]</scope>
    <source>
        <strain evidence="9 10">ZN3</strain>
    </source>
</reference>
<dbReference type="GO" id="GO:0003886">
    <property type="term" value="F:DNA (cytosine-5-)-methyltransferase activity"/>
    <property type="evidence" value="ECO:0007669"/>
    <property type="project" value="UniProtKB-EC"/>
</dbReference>
<dbReference type="Proteomes" id="UP000503287">
    <property type="component" value="Chromosome"/>
</dbReference>
<keyword evidence="1 6" id="KW-0489">Methyltransferase</keyword>
<dbReference type="PROSITE" id="PS00094">
    <property type="entry name" value="C5_MTASE_1"/>
    <property type="match status" value="1"/>
</dbReference>
<dbReference type="InterPro" id="IPR001525">
    <property type="entry name" value="C5_MeTfrase"/>
</dbReference>
<dbReference type="InterPro" id="IPR029063">
    <property type="entry name" value="SAM-dependent_MTases_sf"/>
</dbReference>
<evidence type="ECO:0000256" key="1">
    <source>
        <dbReference type="ARBA" id="ARBA00022603"/>
    </source>
</evidence>
<dbReference type="EC" id="2.1.1.37" evidence="8"/>
<evidence type="ECO:0000256" key="6">
    <source>
        <dbReference type="PROSITE-ProRule" id="PRU01016"/>
    </source>
</evidence>
<evidence type="ECO:0000256" key="3">
    <source>
        <dbReference type="ARBA" id="ARBA00022691"/>
    </source>
</evidence>
<dbReference type="EMBL" id="CP047344">
    <property type="protein sequence ID" value="QIF94844.1"/>
    <property type="molecule type" value="Genomic_DNA"/>
</dbReference>
<dbReference type="SUPFAM" id="SSF53335">
    <property type="entry name" value="S-adenosyl-L-methionine-dependent methyltransferases"/>
    <property type="match status" value="1"/>
</dbReference>
<evidence type="ECO:0000256" key="7">
    <source>
        <dbReference type="RuleBase" id="RU000416"/>
    </source>
</evidence>
<evidence type="ECO:0000256" key="4">
    <source>
        <dbReference type="ARBA" id="ARBA00022747"/>
    </source>
</evidence>
<dbReference type="InterPro" id="IPR018117">
    <property type="entry name" value="C5_DNA_meth_AS"/>
</dbReference>
<dbReference type="PANTHER" id="PTHR10629:SF52">
    <property type="entry name" value="DNA (CYTOSINE-5)-METHYLTRANSFERASE 1"/>
    <property type="match status" value="1"/>
</dbReference>
<sequence length="515" mass="58296">MKDNKILVIDLFAGPGGLGEGFSSCQTSTGETAFQIGVSIEKDPSAHRTLTTRALFRKLVNNPKAKKDYYHYVQGKITREQLFEKYPNEAAQAMEETLETPQTLGEDNELIHAKIKTLVENHEGAKVVIGGPPCQAYSLAGRSRNAGNKEYKAEEDDRHFLYKEYLKVLSIAKPEVFVMENVRGILSAKVNDKLIFPDILKDLRNPGAATDTPNMSEYKIYSLVTKADEPANPYYKNLSDFLIRSERYGIPQARHRVILLGVRNDIDGIPETIQLSESGSVSVKSVIDDLPALRSGLSKQKDTEELWVKIVSDYMAQLKTLMEIQEQDKQDEFNALALMPRRGLLRKSSEYDNSQKTMIPEPLKNWLLDKDLQCVLNHESRGHIQSDLLRYVFCSVYALLNEGISPKSRDFPTALAPEHANWNSGSHADRFRVQSADKFATTITSHISKDGHYFIHYDPTQCRSLTVREAARLQTFPDNYYFEGNRTQQYVQVGNAVPPFLAKQISEIVRKLLDK</sequence>
<keyword evidence="10" id="KW-1185">Reference proteome</keyword>
<dbReference type="GO" id="GO:0003677">
    <property type="term" value="F:DNA binding"/>
    <property type="evidence" value="ECO:0007669"/>
    <property type="project" value="TreeGrafter"/>
</dbReference>
<comment type="catalytic activity">
    <reaction evidence="5 8">
        <text>a 2'-deoxycytidine in DNA + S-adenosyl-L-methionine = a 5-methyl-2'-deoxycytidine in DNA + S-adenosyl-L-homocysteine + H(+)</text>
        <dbReference type="Rhea" id="RHEA:13681"/>
        <dbReference type="Rhea" id="RHEA-COMP:11369"/>
        <dbReference type="Rhea" id="RHEA-COMP:11370"/>
        <dbReference type="ChEBI" id="CHEBI:15378"/>
        <dbReference type="ChEBI" id="CHEBI:57856"/>
        <dbReference type="ChEBI" id="CHEBI:59789"/>
        <dbReference type="ChEBI" id="CHEBI:85452"/>
        <dbReference type="ChEBI" id="CHEBI:85454"/>
        <dbReference type="EC" id="2.1.1.37"/>
    </reaction>
</comment>
<evidence type="ECO:0000256" key="2">
    <source>
        <dbReference type="ARBA" id="ARBA00022679"/>
    </source>
</evidence>
<dbReference type="RefSeq" id="WP_164526518.1">
    <property type="nucleotide sequence ID" value="NZ_CP047344.1"/>
</dbReference>
<dbReference type="Pfam" id="PF00145">
    <property type="entry name" value="DNA_methylase"/>
    <property type="match status" value="1"/>
</dbReference>
<dbReference type="REBASE" id="396792">
    <property type="entry name" value="M.PvuZN3ORF13495P"/>
</dbReference>
<dbReference type="GO" id="GO:0009307">
    <property type="term" value="P:DNA restriction-modification system"/>
    <property type="evidence" value="ECO:0007669"/>
    <property type="project" value="UniProtKB-KW"/>
</dbReference>
<protein>
    <recommendedName>
        <fullName evidence="8">Cytosine-specific methyltransferase</fullName>
        <ecNumber evidence="8">2.1.1.37</ecNumber>
    </recommendedName>
</protein>
<feature type="active site" evidence="6">
    <location>
        <position position="134"/>
    </location>
</feature>
<keyword evidence="4" id="KW-0680">Restriction system</keyword>
<dbReference type="PRINTS" id="PR00105">
    <property type="entry name" value="C5METTRFRASE"/>
</dbReference>
<dbReference type="PANTHER" id="PTHR10629">
    <property type="entry name" value="CYTOSINE-SPECIFIC METHYLTRANSFERASE"/>
    <property type="match status" value="1"/>
</dbReference>
<dbReference type="AlphaFoldDB" id="A0A6G6SJE0"/>
<name>A0A6G6SJE0_PROVU</name>
<evidence type="ECO:0000256" key="5">
    <source>
        <dbReference type="ARBA" id="ARBA00047422"/>
    </source>
</evidence>
<dbReference type="InterPro" id="IPR050390">
    <property type="entry name" value="C5-Methyltransferase"/>
</dbReference>
<evidence type="ECO:0000313" key="9">
    <source>
        <dbReference type="EMBL" id="QIF94844.1"/>
    </source>
</evidence>
<dbReference type="GO" id="GO:0044027">
    <property type="term" value="P:negative regulation of gene expression via chromosomal CpG island methylation"/>
    <property type="evidence" value="ECO:0007669"/>
    <property type="project" value="TreeGrafter"/>
</dbReference>
<dbReference type="Gene3D" id="3.90.120.10">
    <property type="entry name" value="DNA Methylase, subunit A, domain 2"/>
    <property type="match status" value="1"/>
</dbReference>
<gene>
    <name evidence="9" type="primary">dcm</name>
    <name evidence="9" type="ORF">GTH24_13495</name>
</gene>
<proteinExistence type="inferred from homology"/>
<accession>A0A6G6SJE0</accession>
<keyword evidence="2 6" id="KW-0808">Transferase</keyword>
<dbReference type="PROSITE" id="PS51679">
    <property type="entry name" value="SAM_MT_C5"/>
    <property type="match status" value="1"/>
</dbReference>